<feature type="region of interest" description="Disordered" evidence="1">
    <location>
        <begin position="1"/>
        <end position="98"/>
    </location>
</feature>
<organism evidence="2 3">
    <name type="scientific">Brachionus calyciflorus</name>
    <dbReference type="NCBI Taxonomy" id="104777"/>
    <lineage>
        <taxon>Eukaryota</taxon>
        <taxon>Metazoa</taxon>
        <taxon>Spiralia</taxon>
        <taxon>Gnathifera</taxon>
        <taxon>Rotifera</taxon>
        <taxon>Eurotatoria</taxon>
        <taxon>Monogononta</taxon>
        <taxon>Pseudotrocha</taxon>
        <taxon>Ploima</taxon>
        <taxon>Brachionidae</taxon>
        <taxon>Brachionus</taxon>
    </lineage>
</organism>
<name>A0A814D5C6_9BILA</name>
<comment type="caution">
    <text evidence="2">The sequence shown here is derived from an EMBL/GenBank/DDBJ whole genome shotgun (WGS) entry which is preliminary data.</text>
</comment>
<dbReference type="AlphaFoldDB" id="A0A814D5C6"/>
<evidence type="ECO:0000313" key="2">
    <source>
        <dbReference type="EMBL" id="CAF0949624.1"/>
    </source>
</evidence>
<feature type="compositionally biased region" description="Basic and acidic residues" evidence="1">
    <location>
        <begin position="31"/>
        <end position="44"/>
    </location>
</feature>
<accession>A0A814D5C6</accession>
<reference evidence="2" key="1">
    <citation type="submission" date="2021-02" db="EMBL/GenBank/DDBJ databases">
        <authorList>
            <person name="Nowell W R."/>
        </authorList>
    </citation>
    <scope>NUCLEOTIDE SEQUENCE</scope>
    <source>
        <strain evidence="2">Ploen Becks lab</strain>
    </source>
</reference>
<proteinExistence type="predicted"/>
<keyword evidence="3" id="KW-1185">Reference proteome</keyword>
<gene>
    <name evidence="2" type="ORF">OXX778_LOCUS13869</name>
</gene>
<protein>
    <submittedName>
        <fullName evidence="2">Uncharacterized protein</fullName>
    </submittedName>
</protein>
<feature type="compositionally biased region" description="Acidic residues" evidence="1">
    <location>
        <begin position="13"/>
        <end position="22"/>
    </location>
</feature>
<dbReference type="Proteomes" id="UP000663879">
    <property type="component" value="Unassembled WGS sequence"/>
</dbReference>
<feature type="compositionally biased region" description="Basic and acidic residues" evidence="1">
    <location>
        <begin position="57"/>
        <end position="78"/>
    </location>
</feature>
<evidence type="ECO:0000256" key="1">
    <source>
        <dbReference type="SAM" id="MobiDB-lite"/>
    </source>
</evidence>
<evidence type="ECO:0000313" key="3">
    <source>
        <dbReference type="Proteomes" id="UP000663879"/>
    </source>
</evidence>
<sequence>MRNKRRKLLELTSESDSDSDSECESKPGGSSKDEQLEDKSKIKDSSSLLKAQLNVESNEKNDIHEEPEKGIPKPDGKKQHNHSALELNDRNSIPIPEKKKKIKHKTVIQDNLEDFIKNVPKWSAIINYKGMKDVFLRDTCTIDYHLLGLWYYVRKINHGFLFDESSEEAFEKTLEEVIIKIDNNDWDLARELWVKNIIKYDVSPTKRLKRFQISLFGSEFEFFIQFVLKYQKHELLQSCDQICSKNSQEIISKESEHIYFKKKNGNVILYSCYTDKCKECRKHIKPKIKFHDKTNFIYIQSLKDDILIQEIPKEVKIDNQTFKFFYSTVHKPGHFLGIFDFKNNLYAVDDISQRVKCLEPRHVSYFRIPTSISFYYLIEN</sequence>
<dbReference type="EMBL" id="CAJNOC010002752">
    <property type="protein sequence ID" value="CAF0949624.1"/>
    <property type="molecule type" value="Genomic_DNA"/>
</dbReference>